<proteinExistence type="predicted"/>
<accession>A0A1Y2G0A3</accession>
<dbReference type="EMBL" id="MCGR01000008">
    <property type="protein sequence ID" value="ORY88890.1"/>
    <property type="molecule type" value="Genomic_DNA"/>
</dbReference>
<keyword evidence="2" id="KW-1185">Reference proteome</keyword>
<organism evidence="1 2">
    <name type="scientific">Leucosporidium creatinivorum</name>
    <dbReference type="NCBI Taxonomy" id="106004"/>
    <lineage>
        <taxon>Eukaryota</taxon>
        <taxon>Fungi</taxon>
        <taxon>Dikarya</taxon>
        <taxon>Basidiomycota</taxon>
        <taxon>Pucciniomycotina</taxon>
        <taxon>Microbotryomycetes</taxon>
        <taxon>Leucosporidiales</taxon>
        <taxon>Leucosporidium</taxon>
    </lineage>
</organism>
<reference evidence="1 2" key="1">
    <citation type="submission" date="2016-07" db="EMBL/GenBank/DDBJ databases">
        <title>Pervasive Adenine N6-methylation of Active Genes in Fungi.</title>
        <authorList>
            <consortium name="DOE Joint Genome Institute"/>
            <person name="Mondo S.J."/>
            <person name="Dannebaum R.O."/>
            <person name="Kuo R.C."/>
            <person name="Labutti K."/>
            <person name="Haridas S."/>
            <person name="Kuo A."/>
            <person name="Salamov A."/>
            <person name="Ahrendt S.R."/>
            <person name="Lipzen A."/>
            <person name="Sullivan W."/>
            <person name="Andreopoulos W.B."/>
            <person name="Clum A."/>
            <person name="Lindquist E."/>
            <person name="Daum C."/>
            <person name="Ramamoorthy G.K."/>
            <person name="Gryganskyi A."/>
            <person name="Culley D."/>
            <person name="Magnuson J.K."/>
            <person name="James T.Y."/>
            <person name="O'Malley M.A."/>
            <person name="Stajich J.E."/>
            <person name="Spatafora J.W."/>
            <person name="Visel A."/>
            <person name="Grigoriev I.V."/>
        </authorList>
    </citation>
    <scope>NUCLEOTIDE SEQUENCE [LARGE SCALE GENOMIC DNA]</scope>
    <source>
        <strain evidence="1 2">62-1032</strain>
    </source>
</reference>
<gene>
    <name evidence="1" type="ORF">BCR35DRAFT_256371</name>
</gene>
<dbReference type="SUPFAM" id="SSF50630">
    <property type="entry name" value="Acid proteases"/>
    <property type="match status" value="1"/>
</dbReference>
<comment type="caution">
    <text evidence="1">The sequence shown here is derived from an EMBL/GenBank/DDBJ whole genome shotgun (WGS) entry which is preliminary data.</text>
</comment>
<evidence type="ECO:0000313" key="2">
    <source>
        <dbReference type="Proteomes" id="UP000193467"/>
    </source>
</evidence>
<feature type="non-terminal residue" evidence="1">
    <location>
        <position position="1"/>
    </location>
</feature>
<dbReference type="OrthoDB" id="5535068at2759"/>
<feature type="non-terminal residue" evidence="1">
    <location>
        <position position="89"/>
    </location>
</feature>
<dbReference type="Gene3D" id="2.40.70.10">
    <property type="entry name" value="Acid Proteases"/>
    <property type="match status" value="1"/>
</dbReference>
<dbReference type="Pfam" id="PF13650">
    <property type="entry name" value="Asp_protease_2"/>
    <property type="match status" value="1"/>
</dbReference>
<dbReference type="AlphaFoldDB" id="A0A1Y2G0A3"/>
<dbReference type="Proteomes" id="UP000193467">
    <property type="component" value="Unassembled WGS sequence"/>
</dbReference>
<dbReference type="CDD" id="cd00303">
    <property type="entry name" value="retropepsin_like"/>
    <property type="match status" value="1"/>
</dbReference>
<name>A0A1Y2G0A3_9BASI</name>
<sequence>GGEEVKGLVDSGSMITVMGSDLRQRLGLTLSQSSGHNLSGINGDSVKLAGICKNVPISVGGVVTRHHIFISPHARTGLILGVPFLRALK</sequence>
<evidence type="ECO:0000313" key="1">
    <source>
        <dbReference type="EMBL" id="ORY88890.1"/>
    </source>
</evidence>
<dbReference type="InParanoid" id="A0A1Y2G0A3"/>
<dbReference type="InterPro" id="IPR021109">
    <property type="entry name" value="Peptidase_aspartic_dom_sf"/>
</dbReference>
<evidence type="ECO:0008006" key="3">
    <source>
        <dbReference type="Google" id="ProtNLM"/>
    </source>
</evidence>
<protein>
    <recommendedName>
        <fullName evidence="3">Aspartic peptidase domain-containing protein</fullName>
    </recommendedName>
</protein>